<feature type="region of interest" description="Disordered" evidence="1">
    <location>
        <begin position="1"/>
        <end position="135"/>
    </location>
</feature>
<feature type="region of interest" description="Disordered" evidence="1">
    <location>
        <begin position="608"/>
        <end position="631"/>
    </location>
</feature>
<dbReference type="Gene3D" id="2.140.10.10">
    <property type="entry name" value="Quinoprotein alcohol dehydrogenase-like superfamily"/>
    <property type="match status" value="1"/>
</dbReference>
<dbReference type="InterPro" id="IPR011047">
    <property type="entry name" value="Quinoprotein_ADH-like_sf"/>
</dbReference>
<dbReference type="Gene3D" id="2.130.10.10">
    <property type="entry name" value="YVTN repeat-like/Quinoprotein amine dehydrogenase"/>
    <property type="match status" value="1"/>
</dbReference>
<feature type="compositionally biased region" description="Polar residues" evidence="1">
    <location>
        <begin position="611"/>
        <end position="621"/>
    </location>
</feature>
<gene>
    <name evidence="3" type="ORF">ABT276_17770</name>
</gene>
<evidence type="ECO:0000256" key="1">
    <source>
        <dbReference type="SAM" id="MobiDB-lite"/>
    </source>
</evidence>
<dbReference type="Proteomes" id="UP001445472">
    <property type="component" value="Unassembled WGS sequence"/>
</dbReference>
<name>A0ABV1UWK5_9ACTN</name>
<organism evidence="3 4">
    <name type="scientific">Streptomyces xantholiticus</name>
    <dbReference type="NCBI Taxonomy" id="68285"/>
    <lineage>
        <taxon>Bacteria</taxon>
        <taxon>Bacillati</taxon>
        <taxon>Actinomycetota</taxon>
        <taxon>Actinomycetes</taxon>
        <taxon>Kitasatosporales</taxon>
        <taxon>Streptomycetaceae</taxon>
        <taxon>Streptomyces</taxon>
    </lineage>
</organism>
<dbReference type="InterPro" id="IPR002372">
    <property type="entry name" value="PQQ_rpt_dom"/>
</dbReference>
<dbReference type="SUPFAM" id="SSF50998">
    <property type="entry name" value="Quinoprotein alcohol dehydrogenase-like"/>
    <property type="match status" value="1"/>
</dbReference>
<sequence>MTQPPPPPSQPPGPPPGQPPNQPPGQPAGGGFGLSKEPQQPAGGYGTPPPPQNQPYGYPQTPPQSPPAEPGYGSPQTPPQAPPPAEPGYGYPQTAPQNVPAGQPAYSYPQQGAPGQLGYSAPTQPMAAQPAGASAGGGGLLNKTQLQIVIAACLAIVLIIGGGFWYSSTKDDGGKQDQAGNSSGGTDGGKDGKGGEEQAAPDGPGTEKAPADTASKVAFQLPLPPRIDVTGVPGSWVTDKAYVKTGVNTIEAYDAANGSKLWTLPMPGQVCAASRHLTDDKNKTAVVFEAKKRAKGDKGYPPCSEVGVVDLTAGKLLWSKSVTGGSSGDEKARFDQVTISGNTVAAGDLSGSAAFDLTTGAVRWKPTVDAEQCRDIGYGGGKALIAVRRCGSYDAPSVTVQALNPENGTPLSSFKMPDGLEDARVVSSDPLVVAADVGDTGSFGISDFFSIDIKTGKLRARIAAPGDKYLARCSASDGVEGCQFVVVGNDRIYLPTEEHEGTGESYSRTNEIVAFDLATGKAVSGRADAGNGYHSLPLRMDGGNIIAYKWPPYDKGGQVVSINGATLKETVLLVNPADKTVRDAETSFVETGSEYHFENGRLFIADDTLSEPGTDSSSSTKYLAISFGPKG</sequence>
<dbReference type="EMBL" id="JBEPBX010000014">
    <property type="protein sequence ID" value="MER6615178.1"/>
    <property type="molecule type" value="Genomic_DNA"/>
</dbReference>
<accession>A0ABV1UWK5</accession>
<evidence type="ECO:0000313" key="4">
    <source>
        <dbReference type="Proteomes" id="UP001445472"/>
    </source>
</evidence>
<dbReference type="RefSeq" id="WP_351976809.1">
    <property type="nucleotide sequence ID" value="NZ_JBEPBX010000014.1"/>
</dbReference>
<feature type="domain" description="Pyrrolo-quinoline quinone repeat" evidence="2">
    <location>
        <begin position="240"/>
        <end position="368"/>
    </location>
</feature>
<dbReference type="InterPro" id="IPR015943">
    <property type="entry name" value="WD40/YVTN_repeat-like_dom_sf"/>
</dbReference>
<feature type="compositionally biased region" description="Pro residues" evidence="1">
    <location>
        <begin position="1"/>
        <end position="26"/>
    </location>
</feature>
<proteinExistence type="predicted"/>
<reference evidence="3 4" key="1">
    <citation type="submission" date="2024-06" db="EMBL/GenBank/DDBJ databases">
        <title>The Natural Products Discovery Center: Release of the First 8490 Sequenced Strains for Exploring Actinobacteria Biosynthetic Diversity.</title>
        <authorList>
            <person name="Kalkreuter E."/>
            <person name="Kautsar S.A."/>
            <person name="Yang D."/>
            <person name="Bader C.D."/>
            <person name="Teijaro C.N."/>
            <person name="Fluegel L."/>
            <person name="Davis C.M."/>
            <person name="Simpson J.R."/>
            <person name="Lauterbach L."/>
            <person name="Steele A.D."/>
            <person name="Gui C."/>
            <person name="Meng S."/>
            <person name="Li G."/>
            <person name="Viehrig K."/>
            <person name="Ye F."/>
            <person name="Su P."/>
            <person name="Kiefer A.F."/>
            <person name="Nichols A."/>
            <person name="Cepeda A.J."/>
            <person name="Yan W."/>
            <person name="Fan B."/>
            <person name="Jiang Y."/>
            <person name="Adhikari A."/>
            <person name="Zheng C.-J."/>
            <person name="Schuster L."/>
            <person name="Cowan T.M."/>
            <person name="Smanski M.J."/>
            <person name="Chevrette M.G."/>
            <person name="De Carvalho L.P.S."/>
            <person name="Shen B."/>
        </authorList>
    </citation>
    <scope>NUCLEOTIDE SEQUENCE [LARGE SCALE GENOMIC DNA]</scope>
    <source>
        <strain evidence="3 4">NPDC000837</strain>
    </source>
</reference>
<comment type="caution">
    <text evidence="3">The sequence shown here is derived from an EMBL/GenBank/DDBJ whole genome shotgun (WGS) entry which is preliminary data.</text>
</comment>
<feature type="region of interest" description="Disordered" evidence="1">
    <location>
        <begin position="170"/>
        <end position="211"/>
    </location>
</feature>
<evidence type="ECO:0000259" key="2">
    <source>
        <dbReference type="Pfam" id="PF13360"/>
    </source>
</evidence>
<feature type="compositionally biased region" description="Pro residues" evidence="1">
    <location>
        <begin position="76"/>
        <end position="86"/>
    </location>
</feature>
<feature type="compositionally biased region" description="Pro residues" evidence="1">
    <location>
        <begin position="60"/>
        <end position="69"/>
    </location>
</feature>
<dbReference type="Pfam" id="PF13360">
    <property type="entry name" value="PQQ_2"/>
    <property type="match status" value="1"/>
</dbReference>
<evidence type="ECO:0000313" key="3">
    <source>
        <dbReference type="EMBL" id="MER6615178.1"/>
    </source>
</evidence>
<protein>
    <submittedName>
        <fullName evidence="3">PQQ-binding-like beta-propeller repeat protein</fullName>
    </submittedName>
</protein>
<keyword evidence="4" id="KW-1185">Reference proteome</keyword>